<name>A0AAD5MGV0_PARTN</name>
<evidence type="ECO:0000313" key="4">
    <source>
        <dbReference type="Proteomes" id="UP001196413"/>
    </source>
</evidence>
<keyword evidence="1" id="KW-0812">Transmembrane</keyword>
<proteinExistence type="predicted"/>
<feature type="transmembrane region" description="Helical" evidence="1">
    <location>
        <begin position="16"/>
        <end position="40"/>
    </location>
</feature>
<sequence length="85" mass="9146">MPSSSSTPLYVHTENIAVSLIIAVIGVFGLLSNGSAILAVRYNPALRNAFGLLCLSHVIASIGSLLVHVLWITPIMLLRYLFLVL</sequence>
<organism evidence="3 4">
    <name type="scientific">Parelaphostrongylus tenuis</name>
    <name type="common">Meningeal worm</name>
    <dbReference type="NCBI Taxonomy" id="148309"/>
    <lineage>
        <taxon>Eukaryota</taxon>
        <taxon>Metazoa</taxon>
        <taxon>Ecdysozoa</taxon>
        <taxon>Nematoda</taxon>
        <taxon>Chromadorea</taxon>
        <taxon>Rhabditida</taxon>
        <taxon>Rhabditina</taxon>
        <taxon>Rhabditomorpha</taxon>
        <taxon>Strongyloidea</taxon>
        <taxon>Metastrongylidae</taxon>
        <taxon>Parelaphostrongylus</taxon>
    </lineage>
</organism>
<gene>
    <name evidence="3" type="ORF">KIN20_016725</name>
</gene>
<protein>
    <recommendedName>
        <fullName evidence="2">7TM GPCR serpentine receptor class x (Srx) domain-containing protein</fullName>
    </recommendedName>
</protein>
<dbReference type="SUPFAM" id="SSF81321">
    <property type="entry name" value="Family A G protein-coupled receptor-like"/>
    <property type="match status" value="1"/>
</dbReference>
<comment type="caution">
    <text evidence="3">The sequence shown here is derived from an EMBL/GenBank/DDBJ whole genome shotgun (WGS) entry which is preliminary data.</text>
</comment>
<dbReference type="Proteomes" id="UP001196413">
    <property type="component" value="Unassembled WGS sequence"/>
</dbReference>
<evidence type="ECO:0000256" key="1">
    <source>
        <dbReference type="SAM" id="Phobius"/>
    </source>
</evidence>
<dbReference type="AlphaFoldDB" id="A0AAD5MGV0"/>
<keyword evidence="1" id="KW-0472">Membrane</keyword>
<feature type="domain" description="7TM GPCR serpentine receptor class x (Srx)" evidence="2">
    <location>
        <begin position="24"/>
        <end position="82"/>
    </location>
</feature>
<dbReference type="EMBL" id="JAHQIW010003360">
    <property type="protein sequence ID" value="KAJ1358322.1"/>
    <property type="molecule type" value="Genomic_DNA"/>
</dbReference>
<dbReference type="Pfam" id="PF10328">
    <property type="entry name" value="7TM_GPCR_Srx"/>
    <property type="match status" value="1"/>
</dbReference>
<dbReference type="InterPro" id="IPR019430">
    <property type="entry name" value="7TM_GPCR_serpentine_rcpt_Srx"/>
</dbReference>
<accession>A0AAD5MGV0</accession>
<evidence type="ECO:0000259" key="2">
    <source>
        <dbReference type="Pfam" id="PF10328"/>
    </source>
</evidence>
<keyword evidence="4" id="KW-1185">Reference proteome</keyword>
<feature type="transmembrane region" description="Helical" evidence="1">
    <location>
        <begin position="52"/>
        <end position="82"/>
    </location>
</feature>
<evidence type="ECO:0000313" key="3">
    <source>
        <dbReference type="EMBL" id="KAJ1358322.1"/>
    </source>
</evidence>
<keyword evidence="1" id="KW-1133">Transmembrane helix</keyword>
<reference evidence="3" key="1">
    <citation type="submission" date="2021-06" db="EMBL/GenBank/DDBJ databases">
        <title>Parelaphostrongylus tenuis whole genome reference sequence.</title>
        <authorList>
            <person name="Garwood T.J."/>
            <person name="Larsen P.A."/>
            <person name="Fountain-Jones N.M."/>
            <person name="Garbe J.R."/>
            <person name="Macchietto M.G."/>
            <person name="Kania S.A."/>
            <person name="Gerhold R.W."/>
            <person name="Richards J.E."/>
            <person name="Wolf T.M."/>
        </authorList>
    </citation>
    <scope>NUCLEOTIDE SEQUENCE</scope>
    <source>
        <strain evidence="3">MNPRO001-30</strain>
        <tissue evidence="3">Meninges</tissue>
    </source>
</reference>